<name>A0A0H3DL87_AMYMU</name>
<reference evidence="9 10" key="1">
    <citation type="journal article" date="2010" name="Cell Res.">
        <title>Complete genome sequence of the rifamycin SV-producing Amycolatopsis mediterranei U32 revealed its genetic characteristics in phylogeny and metabolism.</title>
        <authorList>
            <person name="Zhao W."/>
            <person name="Zhong Y."/>
            <person name="Yuan H."/>
            <person name="Wang J."/>
            <person name="Zheng H."/>
            <person name="Wang Y."/>
            <person name="Cen X."/>
            <person name="Xu F."/>
            <person name="Bai J."/>
            <person name="Han X."/>
            <person name="Lu G."/>
            <person name="Zhu Y."/>
            <person name="Shao Z."/>
            <person name="Yan H."/>
            <person name="Li C."/>
            <person name="Peng N."/>
            <person name="Zhang Z."/>
            <person name="Zhang Y."/>
            <person name="Lin W."/>
            <person name="Fan Y."/>
            <person name="Qin Z."/>
            <person name="Hu Y."/>
            <person name="Zhu B."/>
            <person name="Wang S."/>
            <person name="Ding X."/>
            <person name="Zhao G.P."/>
        </authorList>
    </citation>
    <scope>NUCLEOTIDE SEQUENCE [LARGE SCALE GENOMIC DNA]</scope>
    <source>
        <strain evidence="10">U-32</strain>
    </source>
</reference>
<dbReference type="SUPFAM" id="SSF55653">
    <property type="entry name" value="Ribosomal protein L9 C-domain"/>
    <property type="match status" value="1"/>
</dbReference>
<evidence type="ECO:0000256" key="1">
    <source>
        <dbReference type="ARBA" id="ARBA00010605"/>
    </source>
</evidence>
<dbReference type="GO" id="GO:0006412">
    <property type="term" value="P:translation"/>
    <property type="evidence" value="ECO:0007669"/>
    <property type="project" value="UniProtKB-UniRule"/>
</dbReference>
<dbReference type="PATRIC" id="fig|749927.5.peg.9652"/>
<proteinExistence type="inferred from homology"/>
<dbReference type="GO" id="GO:0019843">
    <property type="term" value="F:rRNA binding"/>
    <property type="evidence" value="ECO:0007669"/>
    <property type="project" value="UniProtKB-UniRule"/>
</dbReference>
<dbReference type="GO" id="GO:0003735">
    <property type="term" value="F:structural constituent of ribosome"/>
    <property type="evidence" value="ECO:0007669"/>
    <property type="project" value="InterPro"/>
</dbReference>
<evidence type="ECO:0000256" key="2">
    <source>
        <dbReference type="ARBA" id="ARBA00022730"/>
    </source>
</evidence>
<evidence type="ECO:0000313" key="10">
    <source>
        <dbReference type="Proteomes" id="UP000000328"/>
    </source>
</evidence>
<dbReference type="InterPro" id="IPR020069">
    <property type="entry name" value="Ribosomal_bL9_C"/>
</dbReference>
<evidence type="ECO:0000256" key="7">
    <source>
        <dbReference type="HAMAP-Rule" id="MF_00503"/>
    </source>
</evidence>
<dbReference type="Pfam" id="PF03948">
    <property type="entry name" value="Ribosomal_L9_C"/>
    <property type="match status" value="1"/>
</dbReference>
<gene>
    <name evidence="7 9" type="primary">rplI</name>
    <name evidence="9" type="ordered locus">AMED_9299</name>
</gene>
<dbReference type="GeneID" id="92876895"/>
<dbReference type="KEGG" id="amd:AMED_9299"/>
<feature type="domain" description="Ribosomal protein L9" evidence="8">
    <location>
        <begin position="14"/>
        <end position="41"/>
    </location>
</feature>
<keyword evidence="4 7" id="KW-0689">Ribosomal protein</keyword>
<comment type="function">
    <text evidence="7">Binds to the 23S rRNA.</text>
</comment>
<evidence type="ECO:0000259" key="8">
    <source>
        <dbReference type="PROSITE" id="PS00651"/>
    </source>
</evidence>
<dbReference type="HOGENOM" id="CLU_078938_5_1_11"/>
<evidence type="ECO:0000256" key="6">
    <source>
        <dbReference type="ARBA" id="ARBA00035292"/>
    </source>
</evidence>
<dbReference type="OrthoDB" id="9788336at2"/>
<dbReference type="InterPro" id="IPR009027">
    <property type="entry name" value="Ribosomal_bL9/RNase_H1_N"/>
</dbReference>
<evidence type="ECO:0000256" key="5">
    <source>
        <dbReference type="ARBA" id="ARBA00023274"/>
    </source>
</evidence>
<comment type="similarity">
    <text evidence="1 7">Belongs to the bacterial ribosomal protein bL9 family.</text>
</comment>
<dbReference type="AlphaFoldDB" id="A0A0H3DL87"/>
<dbReference type="InterPro" id="IPR020594">
    <property type="entry name" value="Ribosomal_bL9_bac/chp"/>
</dbReference>
<dbReference type="Pfam" id="PF01281">
    <property type="entry name" value="Ribosomal_L9_N"/>
    <property type="match status" value="1"/>
</dbReference>
<evidence type="ECO:0000313" key="9">
    <source>
        <dbReference type="EMBL" id="ADJ50987.1"/>
    </source>
</evidence>
<dbReference type="GO" id="GO:1990904">
    <property type="term" value="C:ribonucleoprotein complex"/>
    <property type="evidence" value="ECO:0007669"/>
    <property type="project" value="UniProtKB-KW"/>
</dbReference>
<dbReference type="RefSeq" id="WP_013231004.1">
    <property type="nucleotide sequence ID" value="NC_014318.1"/>
</dbReference>
<sequence length="154" mass="16484">MAKIILTTDVANLGGPGDIVEVKDGYARNYLLPRGYAIAASKGAEKNVRTIQRAQESRRIRDLDHAKEIKATLEGLGAIQLTGKAAEGSKKLFGSITSAEIVDAIKAAGGPLLDKRVIELRDHIKTVGKHSVGARLHPDVKVEVRLEVKAVAQS</sequence>
<evidence type="ECO:0000256" key="3">
    <source>
        <dbReference type="ARBA" id="ARBA00022884"/>
    </source>
</evidence>
<dbReference type="EMBL" id="CP002000">
    <property type="protein sequence ID" value="ADJ50987.1"/>
    <property type="molecule type" value="Genomic_DNA"/>
</dbReference>
<dbReference type="FunFam" id="3.40.5.10:FF:000003">
    <property type="entry name" value="50S ribosomal protein L9"/>
    <property type="match status" value="1"/>
</dbReference>
<keyword evidence="2 7" id="KW-0699">rRNA-binding</keyword>
<dbReference type="Gene3D" id="3.40.5.10">
    <property type="entry name" value="Ribosomal protein L9, N-terminal domain"/>
    <property type="match status" value="1"/>
</dbReference>
<dbReference type="InterPro" id="IPR000244">
    <property type="entry name" value="Ribosomal_bL9"/>
</dbReference>
<dbReference type="InterPro" id="IPR036791">
    <property type="entry name" value="Ribosomal_bL9_C_sf"/>
</dbReference>
<keyword evidence="3 7" id="KW-0694">RNA-binding</keyword>
<dbReference type="NCBIfam" id="TIGR00158">
    <property type="entry name" value="L9"/>
    <property type="match status" value="1"/>
</dbReference>
<dbReference type="HAMAP" id="MF_00503">
    <property type="entry name" value="Ribosomal_bL9"/>
    <property type="match status" value="1"/>
</dbReference>
<dbReference type="InterPro" id="IPR020070">
    <property type="entry name" value="Ribosomal_bL9_N"/>
</dbReference>
<dbReference type="PANTHER" id="PTHR21368">
    <property type="entry name" value="50S RIBOSOMAL PROTEIN L9"/>
    <property type="match status" value="1"/>
</dbReference>
<keyword evidence="5 7" id="KW-0687">Ribonucleoprotein</keyword>
<dbReference type="GO" id="GO:0005840">
    <property type="term" value="C:ribosome"/>
    <property type="evidence" value="ECO:0007669"/>
    <property type="project" value="UniProtKB-KW"/>
</dbReference>
<dbReference type="PROSITE" id="PS00651">
    <property type="entry name" value="RIBOSOMAL_L9"/>
    <property type="match status" value="1"/>
</dbReference>
<evidence type="ECO:0000256" key="4">
    <source>
        <dbReference type="ARBA" id="ARBA00022980"/>
    </source>
</evidence>
<dbReference type="SUPFAM" id="SSF55658">
    <property type="entry name" value="L9 N-domain-like"/>
    <property type="match status" value="1"/>
</dbReference>
<protein>
    <recommendedName>
        <fullName evidence="6 7">Large ribosomal subunit protein bL9</fullName>
    </recommendedName>
</protein>
<accession>A0A0H3DL87</accession>
<dbReference type="InterPro" id="IPR036935">
    <property type="entry name" value="Ribosomal_bL9_N_sf"/>
</dbReference>
<dbReference type="eggNOG" id="COG0359">
    <property type="taxonomic scope" value="Bacteria"/>
</dbReference>
<dbReference type="Gene3D" id="3.10.430.100">
    <property type="entry name" value="Ribosomal protein L9, C-terminal domain"/>
    <property type="match status" value="1"/>
</dbReference>
<organism evidence="9 10">
    <name type="scientific">Amycolatopsis mediterranei (strain U-32)</name>
    <dbReference type="NCBI Taxonomy" id="749927"/>
    <lineage>
        <taxon>Bacteria</taxon>
        <taxon>Bacillati</taxon>
        <taxon>Actinomycetota</taxon>
        <taxon>Actinomycetes</taxon>
        <taxon>Pseudonocardiales</taxon>
        <taxon>Pseudonocardiaceae</taxon>
        <taxon>Amycolatopsis</taxon>
    </lineage>
</organism>
<dbReference type="Proteomes" id="UP000000328">
    <property type="component" value="Chromosome"/>
</dbReference>